<dbReference type="GO" id="GO:0000209">
    <property type="term" value="P:protein polyubiquitination"/>
    <property type="evidence" value="ECO:0007669"/>
    <property type="project" value="TreeGrafter"/>
</dbReference>
<evidence type="ECO:0000256" key="3">
    <source>
        <dbReference type="SAM" id="SignalP"/>
    </source>
</evidence>
<evidence type="ECO:0000256" key="1">
    <source>
        <dbReference type="ARBA" id="ARBA00022737"/>
    </source>
</evidence>
<dbReference type="EMBL" id="JACXWD010000004">
    <property type="protein sequence ID" value="MBD3866983.1"/>
    <property type="molecule type" value="Genomic_DNA"/>
</dbReference>
<keyword evidence="1" id="KW-0677">Repeat</keyword>
<dbReference type="SUPFAM" id="SSF101898">
    <property type="entry name" value="NHL repeat"/>
    <property type="match status" value="1"/>
</dbReference>
<dbReference type="PANTHER" id="PTHR24104:SF25">
    <property type="entry name" value="PROTEIN LIN-41"/>
    <property type="match status" value="1"/>
</dbReference>
<name>A0A8J6XZ31_9BACT</name>
<gene>
    <name evidence="4" type="ORF">IFK94_02570</name>
</gene>
<dbReference type="Proteomes" id="UP000648239">
    <property type="component" value="Unassembled WGS sequence"/>
</dbReference>
<dbReference type="GO" id="GO:0043161">
    <property type="term" value="P:proteasome-mediated ubiquitin-dependent protein catabolic process"/>
    <property type="evidence" value="ECO:0007669"/>
    <property type="project" value="TreeGrafter"/>
</dbReference>
<dbReference type="GO" id="GO:0008270">
    <property type="term" value="F:zinc ion binding"/>
    <property type="evidence" value="ECO:0007669"/>
    <property type="project" value="UniProtKB-KW"/>
</dbReference>
<dbReference type="InterPro" id="IPR011042">
    <property type="entry name" value="6-blade_b-propeller_TolB-like"/>
</dbReference>
<dbReference type="CDD" id="cd05819">
    <property type="entry name" value="NHL"/>
    <property type="match status" value="1"/>
</dbReference>
<proteinExistence type="predicted"/>
<feature type="signal peptide" evidence="3">
    <location>
        <begin position="1"/>
        <end position="25"/>
    </location>
</feature>
<evidence type="ECO:0000313" key="4">
    <source>
        <dbReference type="EMBL" id="MBD3866983.1"/>
    </source>
</evidence>
<dbReference type="InterPro" id="IPR050952">
    <property type="entry name" value="TRIM-NHL_E3_ligases"/>
</dbReference>
<reference evidence="4 5" key="1">
    <citation type="submission" date="2020-08" db="EMBL/GenBank/DDBJ databases">
        <title>Acidobacteriota in marine sediments use diverse sulfur dissimilation pathways.</title>
        <authorList>
            <person name="Wasmund K."/>
        </authorList>
    </citation>
    <scope>NUCLEOTIDE SEQUENCE [LARGE SCALE GENOMIC DNA]</scope>
    <source>
        <strain evidence="4">MAG AM4</strain>
    </source>
</reference>
<accession>A0A8J6XZ31</accession>
<sequence>MRRLSAISGSVLLAAAILAAGGAGAEDVAAPAYRQLLKLPTQADQIGFPGSVVADVRTGEVFIPDIRNRRITIFDQRGMFLYQIAGGEQFTGPRDLAVDPEGYILLAAQIDEGVGLAWLDFDGLFIRPVTLTGDALKDHELPELVSVALSPDGEKIYALDQANFTMWITDRDGQVESSVLLIPDRETESPGDTLLGHVDVYGDKVLVAVPSLGLVYVYDLEGEPIRHIGRKGTAPCRTGFPMAAALDRNGNVIIIDQQRTIGMIWSLESGKCLQEFSGIGRSPGAMYQPNDLALDSRGNVYVSQGFEGRVQVYKGFAPAAEAP</sequence>
<dbReference type="PROSITE" id="PS51125">
    <property type="entry name" value="NHL"/>
    <property type="match status" value="1"/>
</dbReference>
<evidence type="ECO:0000256" key="2">
    <source>
        <dbReference type="PROSITE-ProRule" id="PRU00504"/>
    </source>
</evidence>
<keyword evidence="3" id="KW-0732">Signal</keyword>
<organism evidence="4 5">
    <name type="scientific">Candidatus Polarisedimenticola svalbardensis</name>
    <dbReference type="NCBI Taxonomy" id="2886004"/>
    <lineage>
        <taxon>Bacteria</taxon>
        <taxon>Pseudomonadati</taxon>
        <taxon>Acidobacteriota</taxon>
        <taxon>Candidatus Polarisedimenticolia</taxon>
        <taxon>Candidatus Polarisedimenticolales</taxon>
        <taxon>Candidatus Polarisedimenticolaceae</taxon>
        <taxon>Candidatus Polarisedimenticola</taxon>
    </lineage>
</organism>
<dbReference type="Gene3D" id="2.120.10.30">
    <property type="entry name" value="TolB, C-terminal domain"/>
    <property type="match status" value="1"/>
</dbReference>
<feature type="repeat" description="NHL" evidence="2">
    <location>
        <begin position="273"/>
        <end position="316"/>
    </location>
</feature>
<dbReference type="PANTHER" id="PTHR24104">
    <property type="entry name" value="E3 UBIQUITIN-PROTEIN LIGASE NHLRC1-RELATED"/>
    <property type="match status" value="1"/>
</dbReference>
<dbReference type="InterPro" id="IPR001258">
    <property type="entry name" value="NHL_repeat"/>
</dbReference>
<feature type="chain" id="PRO_5035168958" evidence="3">
    <location>
        <begin position="26"/>
        <end position="323"/>
    </location>
</feature>
<comment type="caution">
    <text evidence="4">The sequence shown here is derived from an EMBL/GenBank/DDBJ whole genome shotgun (WGS) entry which is preliminary data.</text>
</comment>
<dbReference type="AlphaFoldDB" id="A0A8J6XZ31"/>
<protein>
    <submittedName>
        <fullName evidence="4">NHL repeat-containing protein</fullName>
    </submittedName>
</protein>
<dbReference type="GO" id="GO:0061630">
    <property type="term" value="F:ubiquitin protein ligase activity"/>
    <property type="evidence" value="ECO:0007669"/>
    <property type="project" value="TreeGrafter"/>
</dbReference>
<evidence type="ECO:0000313" key="5">
    <source>
        <dbReference type="Proteomes" id="UP000648239"/>
    </source>
</evidence>